<protein>
    <submittedName>
        <fullName evidence="2">Uncharacterized protein</fullName>
    </submittedName>
</protein>
<reference evidence="2" key="1">
    <citation type="submission" date="2014-09" db="EMBL/GenBank/DDBJ databases">
        <authorList>
            <person name="Magalhaes I.L.F."/>
            <person name="Oliveira U."/>
            <person name="Santos F.R."/>
            <person name="Vidigal T.H.D.A."/>
            <person name="Brescovit A.D."/>
            <person name="Santos A.J."/>
        </authorList>
    </citation>
    <scope>NUCLEOTIDE SEQUENCE</scope>
    <source>
        <tissue evidence="2">Shoot tissue taken approximately 20 cm above the soil surface</tissue>
    </source>
</reference>
<accession>A0A0A9GBP9</accession>
<keyword evidence="1" id="KW-0732">Signal</keyword>
<name>A0A0A9GBP9_ARUDO</name>
<feature type="signal peptide" evidence="1">
    <location>
        <begin position="1"/>
        <end position="22"/>
    </location>
</feature>
<proteinExistence type="predicted"/>
<evidence type="ECO:0000313" key="2">
    <source>
        <dbReference type="EMBL" id="JAE18083.1"/>
    </source>
</evidence>
<reference evidence="2" key="2">
    <citation type="journal article" date="2015" name="Data Brief">
        <title>Shoot transcriptome of the giant reed, Arundo donax.</title>
        <authorList>
            <person name="Barrero R.A."/>
            <person name="Guerrero F.D."/>
            <person name="Moolhuijzen P."/>
            <person name="Goolsby J.A."/>
            <person name="Tidwell J."/>
            <person name="Bellgard S.E."/>
            <person name="Bellgard M.I."/>
        </authorList>
    </citation>
    <scope>NUCLEOTIDE SEQUENCE</scope>
    <source>
        <tissue evidence="2">Shoot tissue taken approximately 20 cm above the soil surface</tissue>
    </source>
</reference>
<dbReference type="EMBL" id="GBRH01179813">
    <property type="protein sequence ID" value="JAE18083.1"/>
    <property type="molecule type" value="Transcribed_RNA"/>
</dbReference>
<evidence type="ECO:0000256" key="1">
    <source>
        <dbReference type="SAM" id="SignalP"/>
    </source>
</evidence>
<dbReference type="AlphaFoldDB" id="A0A0A9GBP9"/>
<organism evidence="2">
    <name type="scientific">Arundo donax</name>
    <name type="common">Giant reed</name>
    <name type="synonym">Donax arundinaceus</name>
    <dbReference type="NCBI Taxonomy" id="35708"/>
    <lineage>
        <taxon>Eukaryota</taxon>
        <taxon>Viridiplantae</taxon>
        <taxon>Streptophyta</taxon>
        <taxon>Embryophyta</taxon>
        <taxon>Tracheophyta</taxon>
        <taxon>Spermatophyta</taxon>
        <taxon>Magnoliopsida</taxon>
        <taxon>Liliopsida</taxon>
        <taxon>Poales</taxon>
        <taxon>Poaceae</taxon>
        <taxon>PACMAD clade</taxon>
        <taxon>Arundinoideae</taxon>
        <taxon>Arundineae</taxon>
        <taxon>Arundo</taxon>
    </lineage>
</organism>
<feature type="chain" id="PRO_5002046224" evidence="1">
    <location>
        <begin position="23"/>
        <end position="65"/>
    </location>
</feature>
<sequence length="65" mass="7151">MHYKIFIRASHLIIIVLRPVDGDEDCNATLTVNYPFASNDNQVQSSNQNVGGAQLLLCKQGCSTK</sequence>